<dbReference type="EMBL" id="HBJA01134099">
    <property type="protein sequence ID" value="CAE0834769.1"/>
    <property type="molecule type" value="Transcribed_RNA"/>
</dbReference>
<protein>
    <submittedName>
        <fullName evidence="1">Uncharacterized protein</fullName>
    </submittedName>
</protein>
<name>A0A7S4LKC0_9EUGL</name>
<reference evidence="1" key="1">
    <citation type="submission" date="2021-01" db="EMBL/GenBank/DDBJ databases">
        <authorList>
            <person name="Corre E."/>
            <person name="Pelletier E."/>
            <person name="Niang G."/>
            <person name="Scheremetjew M."/>
            <person name="Finn R."/>
            <person name="Kale V."/>
            <person name="Holt S."/>
            <person name="Cochrane G."/>
            <person name="Meng A."/>
            <person name="Brown T."/>
            <person name="Cohen L."/>
        </authorList>
    </citation>
    <scope>NUCLEOTIDE SEQUENCE</scope>
    <source>
        <strain evidence="1">CCMP1594</strain>
    </source>
</reference>
<sequence length="137" mass="14740">MRRGDTGEPLAFVPGPTATVSATYLRGSSSSFSSVSSHPPSSHALMDPSNYSRAASCLLPWPPDAPTYNIWISGCRCHSIGACYWVLKLRLCLVLHTSEQVVLSSQPSPAPHITGRPPTLALGIRHLEVKVKVLYDG</sequence>
<organism evidence="1">
    <name type="scientific">Eutreptiella gymnastica</name>
    <dbReference type="NCBI Taxonomy" id="73025"/>
    <lineage>
        <taxon>Eukaryota</taxon>
        <taxon>Discoba</taxon>
        <taxon>Euglenozoa</taxon>
        <taxon>Euglenida</taxon>
        <taxon>Spirocuta</taxon>
        <taxon>Euglenophyceae</taxon>
        <taxon>Eutreptiales</taxon>
        <taxon>Eutreptiaceae</taxon>
        <taxon>Eutreptiella</taxon>
    </lineage>
</organism>
<evidence type="ECO:0000313" key="1">
    <source>
        <dbReference type="EMBL" id="CAE0834769.1"/>
    </source>
</evidence>
<accession>A0A7S4LKC0</accession>
<dbReference type="AlphaFoldDB" id="A0A7S4LKC0"/>
<proteinExistence type="predicted"/>
<gene>
    <name evidence="1" type="ORF">EGYM00163_LOCUS46073</name>
</gene>